<gene>
    <name evidence="2" type="ORF">PCOR1329_LOCUS2080</name>
</gene>
<dbReference type="Proteomes" id="UP001189429">
    <property type="component" value="Unassembled WGS sequence"/>
</dbReference>
<evidence type="ECO:0000313" key="3">
    <source>
        <dbReference type="Proteomes" id="UP001189429"/>
    </source>
</evidence>
<dbReference type="InterPro" id="IPR012337">
    <property type="entry name" value="RNaseH-like_sf"/>
</dbReference>
<comment type="caution">
    <text evidence="2">The sequence shown here is derived from an EMBL/GenBank/DDBJ whole genome shotgun (WGS) entry which is preliminary data.</text>
</comment>
<evidence type="ECO:0000259" key="1">
    <source>
        <dbReference type="PROSITE" id="PS50879"/>
    </source>
</evidence>
<evidence type="ECO:0000313" key="2">
    <source>
        <dbReference type="EMBL" id="CAK0791013.1"/>
    </source>
</evidence>
<dbReference type="InterPro" id="IPR002156">
    <property type="entry name" value="RNaseH_domain"/>
</dbReference>
<dbReference type="EMBL" id="CAUYUJ010000514">
    <property type="protein sequence ID" value="CAK0791013.1"/>
    <property type="molecule type" value="Genomic_DNA"/>
</dbReference>
<name>A0ABN9PF39_9DINO</name>
<dbReference type="InterPro" id="IPR036397">
    <property type="entry name" value="RNaseH_sf"/>
</dbReference>
<proteinExistence type="predicted"/>
<feature type="domain" description="RNase H type-1" evidence="1">
    <location>
        <begin position="19"/>
        <end position="169"/>
    </location>
</feature>
<keyword evidence="3" id="KW-1185">Reference proteome</keyword>
<reference evidence="2" key="1">
    <citation type="submission" date="2023-10" db="EMBL/GenBank/DDBJ databases">
        <authorList>
            <person name="Chen Y."/>
            <person name="Shah S."/>
            <person name="Dougan E. K."/>
            <person name="Thang M."/>
            <person name="Chan C."/>
        </authorList>
    </citation>
    <scope>NUCLEOTIDE SEQUENCE [LARGE SCALE GENOMIC DNA]</scope>
</reference>
<dbReference type="Gene3D" id="3.30.420.10">
    <property type="entry name" value="Ribonuclease H-like superfamily/Ribonuclease H"/>
    <property type="match status" value="1"/>
</dbReference>
<accession>A0ABN9PF39</accession>
<dbReference type="PROSITE" id="PS50879">
    <property type="entry name" value="RNASE_H_1"/>
    <property type="match status" value="1"/>
</dbReference>
<protein>
    <recommendedName>
        <fullName evidence="1">RNase H type-1 domain-containing protein</fullName>
    </recommendedName>
</protein>
<organism evidence="2 3">
    <name type="scientific">Prorocentrum cordatum</name>
    <dbReference type="NCBI Taxonomy" id="2364126"/>
    <lineage>
        <taxon>Eukaryota</taxon>
        <taxon>Sar</taxon>
        <taxon>Alveolata</taxon>
        <taxon>Dinophyceae</taxon>
        <taxon>Prorocentrales</taxon>
        <taxon>Prorocentraceae</taxon>
        <taxon>Prorocentrum</taxon>
    </lineage>
</organism>
<dbReference type="SUPFAM" id="SSF53098">
    <property type="entry name" value="Ribonuclease H-like"/>
    <property type="match status" value="1"/>
</dbReference>
<sequence>MIESFGDLQVLSSSTENTTDGWLIAAGDASGDEYTMDPRLRRVSWGWVVFSSVDPTEAKVVAGSRGALAGWRQSVNRGELMALKDVIIAAGGYYDKIRYTADSSYVVRGMDKLRGGRMPKTHVDLWKEVKQGIIGKQVGIIKVESHMSAQEALDAEVNPIDWLGNVLADDFVDGIANSVQVPRAQTRSVGFAEGVARLVRDRAYLTLMASIEAEPSQVPSLKIRQEAHVKARRRGAALLEGTKHNITHDVSSKHSRCLRCGSRALISSADAWLAGECIAVQKADAVHGSLRSRPRIANQEAHVSHIVLYVEELGLHYCKKCGCIARESMRKLVQVCEETPGQMGKQNLSRIAKGLQPGTSAMALEYNKKKSGGI</sequence>